<protein>
    <submittedName>
        <fullName evidence="1">Uncharacterized protein</fullName>
    </submittedName>
</protein>
<dbReference type="SUPFAM" id="SSF55729">
    <property type="entry name" value="Acyl-CoA N-acyltransferases (Nat)"/>
    <property type="match status" value="1"/>
</dbReference>
<dbReference type="InterPro" id="IPR016181">
    <property type="entry name" value="Acyl_CoA_acyltransferase"/>
</dbReference>
<evidence type="ECO:0000313" key="1">
    <source>
        <dbReference type="EMBL" id="KGO31601.1"/>
    </source>
</evidence>
<reference evidence="1 2" key="1">
    <citation type="journal article" date="2014" name="Antonie Van Leeuwenhoek">
        <title>Oenococcus alcoholitolerans sp. nov., a lactic acid bacteria isolated from cachaca and ethanol fermentation processes.</title>
        <authorList>
            <person name="Badotti F."/>
            <person name="Moreira A.P."/>
            <person name="Tonon L.A."/>
            <person name="de Lucena B.T."/>
            <person name="Gomes Fde C."/>
            <person name="Kruger R."/>
            <person name="Thompson C.C."/>
            <person name="de Morais M.A.Jr."/>
            <person name="Rosa C.A."/>
            <person name="Thompson F.L."/>
        </authorList>
    </citation>
    <scope>NUCLEOTIDE SEQUENCE [LARGE SCALE GENOMIC DNA]</scope>
    <source>
        <strain evidence="1 2">UFRJ-M7.2.18</strain>
    </source>
</reference>
<gene>
    <name evidence="1" type="ORF">Q757_06230</name>
</gene>
<proteinExistence type="predicted"/>
<keyword evidence="2" id="KW-1185">Reference proteome</keyword>
<accession>A0ABR4XQ55</accession>
<dbReference type="Gene3D" id="3.40.630.30">
    <property type="match status" value="1"/>
</dbReference>
<dbReference type="EMBL" id="AXCV01000289">
    <property type="protein sequence ID" value="KGO31601.1"/>
    <property type="molecule type" value="Genomic_DNA"/>
</dbReference>
<comment type="caution">
    <text evidence="1">The sequence shown here is derived from an EMBL/GenBank/DDBJ whole genome shotgun (WGS) entry which is preliminary data.</text>
</comment>
<dbReference type="Proteomes" id="UP000030023">
    <property type="component" value="Unassembled WGS sequence"/>
</dbReference>
<feature type="non-terminal residue" evidence="1">
    <location>
        <position position="81"/>
    </location>
</feature>
<evidence type="ECO:0000313" key="2">
    <source>
        <dbReference type="Proteomes" id="UP000030023"/>
    </source>
</evidence>
<organism evidence="1 2">
    <name type="scientific">Oenococcus alcoholitolerans</name>
    <dbReference type="NCBI Taxonomy" id="931074"/>
    <lineage>
        <taxon>Bacteria</taxon>
        <taxon>Bacillati</taxon>
        <taxon>Bacillota</taxon>
        <taxon>Bacilli</taxon>
        <taxon>Lactobacillales</taxon>
        <taxon>Lactobacillaceae</taxon>
        <taxon>Oenococcus</taxon>
    </lineage>
</organism>
<sequence length="81" mass="9301">MHNKDILVVASQKGQGKIALDALKIRHEVFIEEQKISPEDELDRLDDKCIHFVGYIDDWSPAATARVYQEEKNAWHIGRVA</sequence>
<name>A0ABR4XQ55_9LACO</name>